<dbReference type="EMBL" id="JAPFFF010000005">
    <property type="protein sequence ID" value="KAK8889863.1"/>
    <property type="molecule type" value="Genomic_DNA"/>
</dbReference>
<dbReference type="PANTHER" id="PTHR45750:SF3">
    <property type="entry name" value="HISTONE ACETYLTRANSFERASE"/>
    <property type="match status" value="1"/>
</dbReference>
<keyword evidence="11" id="KW-1185">Reference proteome</keyword>
<dbReference type="PRINTS" id="PR00503">
    <property type="entry name" value="BROMODOMAIN"/>
</dbReference>
<dbReference type="Gene3D" id="1.20.920.10">
    <property type="entry name" value="Bromodomain-like"/>
    <property type="match status" value="1"/>
</dbReference>
<reference evidence="10 11" key="1">
    <citation type="submission" date="2024-04" db="EMBL/GenBank/DDBJ databases">
        <title>Tritrichomonas musculus Genome.</title>
        <authorList>
            <person name="Alves-Ferreira E."/>
            <person name="Grigg M."/>
            <person name="Lorenzi H."/>
            <person name="Galac M."/>
        </authorList>
    </citation>
    <scope>NUCLEOTIDE SEQUENCE [LARGE SCALE GENOMIC DNA]</scope>
    <source>
        <strain evidence="10 11">EAF2021</strain>
    </source>
</reference>
<evidence type="ECO:0000256" key="3">
    <source>
        <dbReference type="ARBA" id="ARBA00023117"/>
    </source>
</evidence>
<evidence type="ECO:0000256" key="6">
    <source>
        <dbReference type="PROSITE-ProRule" id="PRU00035"/>
    </source>
</evidence>
<evidence type="ECO:0008006" key="12">
    <source>
        <dbReference type="Google" id="ProtNLM"/>
    </source>
</evidence>
<accession>A0ABR2KGD3</accession>
<dbReference type="InterPro" id="IPR000182">
    <property type="entry name" value="GNAT_dom"/>
</dbReference>
<dbReference type="SMART" id="SM00297">
    <property type="entry name" value="BROMO"/>
    <property type="match status" value="1"/>
</dbReference>
<evidence type="ECO:0000259" key="9">
    <source>
        <dbReference type="PROSITE" id="PS51186"/>
    </source>
</evidence>
<dbReference type="SUPFAM" id="SSF55729">
    <property type="entry name" value="Acyl-CoA N-acyltransferases (Nat)"/>
    <property type="match status" value="1"/>
</dbReference>
<dbReference type="Gene3D" id="3.40.630.30">
    <property type="match status" value="1"/>
</dbReference>
<feature type="domain" description="N-acetyltransferase" evidence="9">
    <location>
        <begin position="51"/>
        <end position="188"/>
    </location>
</feature>
<comment type="similarity">
    <text evidence="2">Belongs to the acetyltransferase family. GCN5 subfamily.</text>
</comment>
<dbReference type="SUPFAM" id="SSF47370">
    <property type="entry name" value="Bromodomain"/>
    <property type="match status" value="1"/>
</dbReference>
<keyword evidence="7" id="KW-0175">Coiled coil</keyword>
<dbReference type="PROSITE" id="PS50014">
    <property type="entry name" value="BROMODOMAIN_2"/>
    <property type="match status" value="1"/>
</dbReference>
<dbReference type="InterPro" id="IPR036427">
    <property type="entry name" value="Bromodomain-like_sf"/>
</dbReference>
<comment type="subcellular location">
    <subcellularLocation>
        <location evidence="1">Nucleus</location>
    </subcellularLocation>
</comment>
<evidence type="ECO:0000313" key="10">
    <source>
        <dbReference type="EMBL" id="KAK8889863.1"/>
    </source>
</evidence>
<dbReference type="Pfam" id="PF00439">
    <property type="entry name" value="Bromodomain"/>
    <property type="match status" value="1"/>
</dbReference>
<keyword evidence="5" id="KW-0539">Nucleus</keyword>
<evidence type="ECO:0000256" key="2">
    <source>
        <dbReference type="ARBA" id="ARBA00008607"/>
    </source>
</evidence>
<proteinExistence type="inferred from homology"/>
<keyword evidence="3 6" id="KW-0103">Bromodomain</keyword>
<dbReference type="Pfam" id="PF00583">
    <property type="entry name" value="Acetyltransf_1"/>
    <property type="match status" value="1"/>
</dbReference>
<dbReference type="PROSITE" id="PS51186">
    <property type="entry name" value="GNAT"/>
    <property type="match status" value="1"/>
</dbReference>
<dbReference type="CDD" id="cd04369">
    <property type="entry name" value="Bromodomain"/>
    <property type="match status" value="1"/>
</dbReference>
<evidence type="ECO:0000256" key="5">
    <source>
        <dbReference type="ARBA" id="ARBA00023242"/>
    </source>
</evidence>
<dbReference type="PANTHER" id="PTHR45750">
    <property type="entry name" value="GH11602P"/>
    <property type="match status" value="1"/>
</dbReference>
<evidence type="ECO:0000256" key="1">
    <source>
        <dbReference type="ARBA" id="ARBA00004123"/>
    </source>
</evidence>
<organism evidence="10 11">
    <name type="scientific">Tritrichomonas musculus</name>
    <dbReference type="NCBI Taxonomy" id="1915356"/>
    <lineage>
        <taxon>Eukaryota</taxon>
        <taxon>Metamonada</taxon>
        <taxon>Parabasalia</taxon>
        <taxon>Tritrichomonadida</taxon>
        <taxon>Tritrichomonadidae</taxon>
        <taxon>Tritrichomonas</taxon>
    </lineage>
</organism>
<name>A0ABR2KGD3_9EUKA</name>
<evidence type="ECO:0000256" key="4">
    <source>
        <dbReference type="ARBA" id="ARBA00023159"/>
    </source>
</evidence>
<dbReference type="Proteomes" id="UP001470230">
    <property type="component" value="Unassembled WGS sequence"/>
</dbReference>
<evidence type="ECO:0000256" key="7">
    <source>
        <dbReference type="SAM" id="Coils"/>
    </source>
</evidence>
<keyword evidence="4" id="KW-0010">Activator</keyword>
<dbReference type="InterPro" id="IPR037800">
    <property type="entry name" value="GCN5"/>
</dbReference>
<gene>
    <name evidence="10" type="ORF">M9Y10_034617</name>
</gene>
<dbReference type="InterPro" id="IPR016181">
    <property type="entry name" value="Acyl_CoA_acyltransferase"/>
</dbReference>
<dbReference type="InterPro" id="IPR001487">
    <property type="entry name" value="Bromodomain"/>
</dbReference>
<sequence>MSWYSRPPHVTNMRINPGLRHVSRLWTRPRPAKRPEDRYCNAQLKFVRNNSHVHPQLLMLLNDSKNIFSRQLPNMGSEYVARLVFDYNAITVMIIHNGVVMGAICSRVFYLENFIEIVFCAVESTLQNSGYGRLAMNYLKTTIQVEEILDILTCADNDAVVYFKKQGFNDKAINMDPKRWVGRIKDYEGVTLVHCKIYQDVDYMNFMSAIDSQIAFIESKVGKCTHPPFFKKEDRFAPYQEKPSFLNKSLPYVIEETDGFKRRDEEEKLLDDYDERMKQLKEKILRILNELEKEDKFFSTFSRPVTLEIAPSYFETIKHPMDFMTIERRIKRFKDYYKRPEVFASDISLMIENCKSFNSADTHYYKIATQCMQRFKSLYNQEFPDAPFC</sequence>
<evidence type="ECO:0000313" key="11">
    <source>
        <dbReference type="Proteomes" id="UP001470230"/>
    </source>
</evidence>
<protein>
    <recommendedName>
        <fullName evidence="12">Histone acetyltransferase</fullName>
    </recommendedName>
</protein>
<feature type="domain" description="Bromo" evidence="8">
    <location>
        <begin position="293"/>
        <end position="365"/>
    </location>
</feature>
<feature type="coiled-coil region" evidence="7">
    <location>
        <begin position="263"/>
        <end position="294"/>
    </location>
</feature>
<evidence type="ECO:0000259" key="8">
    <source>
        <dbReference type="PROSITE" id="PS50014"/>
    </source>
</evidence>
<comment type="caution">
    <text evidence="10">The sequence shown here is derived from an EMBL/GenBank/DDBJ whole genome shotgun (WGS) entry which is preliminary data.</text>
</comment>